<keyword evidence="6" id="KW-1185">Reference proteome</keyword>
<dbReference type="SMART" id="SM00895">
    <property type="entry name" value="FCD"/>
    <property type="match status" value="1"/>
</dbReference>
<dbReference type="SMART" id="SM00345">
    <property type="entry name" value="HTH_GNTR"/>
    <property type="match status" value="1"/>
</dbReference>
<dbReference type="GO" id="GO:0003700">
    <property type="term" value="F:DNA-binding transcription factor activity"/>
    <property type="evidence" value="ECO:0007669"/>
    <property type="project" value="InterPro"/>
</dbReference>
<evidence type="ECO:0000313" key="6">
    <source>
        <dbReference type="Proteomes" id="UP000247551"/>
    </source>
</evidence>
<dbReference type="Gene3D" id="1.20.120.530">
    <property type="entry name" value="GntR ligand-binding domain-like"/>
    <property type="match status" value="1"/>
</dbReference>
<dbReference type="PANTHER" id="PTHR43537">
    <property type="entry name" value="TRANSCRIPTIONAL REGULATOR, GNTR FAMILY"/>
    <property type="match status" value="1"/>
</dbReference>
<dbReference type="Proteomes" id="UP000247551">
    <property type="component" value="Unassembled WGS sequence"/>
</dbReference>
<dbReference type="InterPro" id="IPR000524">
    <property type="entry name" value="Tscrpt_reg_HTH_GntR"/>
</dbReference>
<dbReference type="InterPro" id="IPR008920">
    <property type="entry name" value="TF_FadR/GntR_C"/>
</dbReference>
<feature type="domain" description="HTH gntR-type" evidence="4">
    <location>
        <begin position="20"/>
        <end position="88"/>
    </location>
</feature>
<evidence type="ECO:0000256" key="1">
    <source>
        <dbReference type="ARBA" id="ARBA00023015"/>
    </source>
</evidence>
<evidence type="ECO:0000256" key="3">
    <source>
        <dbReference type="ARBA" id="ARBA00023163"/>
    </source>
</evidence>
<dbReference type="Pfam" id="PF07729">
    <property type="entry name" value="FCD"/>
    <property type="match status" value="1"/>
</dbReference>
<organism evidence="5 6">
    <name type="scientific">Marinomonas alcarazii</name>
    <dbReference type="NCBI Taxonomy" id="491949"/>
    <lineage>
        <taxon>Bacteria</taxon>
        <taxon>Pseudomonadati</taxon>
        <taxon>Pseudomonadota</taxon>
        <taxon>Gammaproteobacteria</taxon>
        <taxon>Oceanospirillales</taxon>
        <taxon>Oceanospirillaceae</taxon>
        <taxon>Marinomonas</taxon>
    </lineage>
</organism>
<dbReference type="SUPFAM" id="SSF48008">
    <property type="entry name" value="GntR ligand-binding domain-like"/>
    <property type="match status" value="1"/>
</dbReference>
<dbReference type="InterPro" id="IPR036390">
    <property type="entry name" value="WH_DNA-bd_sf"/>
</dbReference>
<proteinExistence type="predicted"/>
<evidence type="ECO:0000256" key="2">
    <source>
        <dbReference type="ARBA" id="ARBA00023125"/>
    </source>
</evidence>
<dbReference type="SUPFAM" id="SSF46785">
    <property type="entry name" value="Winged helix' DNA-binding domain"/>
    <property type="match status" value="1"/>
</dbReference>
<name>A0A318V3J1_9GAMM</name>
<dbReference type="AlphaFoldDB" id="A0A318V3J1"/>
<keyword evidence="3" id="KW-0804">Transcription</keyword>
<dbReference type="Pfam" id="PF00392">
    <property type="entry name" value="GntR"/>
    <property type="match status" value="1"/>
</dbReference>
<dbReference type="CDD" id="cd07377">
    <property type="entry name" value="WHTH_GntR"/>
    <property type="match status" value="1"/>
</dbReference>
<dbReference type="PROSITE" id="PS50949">
    <property type="entry name" value="HTH_GNTR"/>
    <property type="match status" value="1"/>
</dbReference>
<dbReference type="InterPro" id="IPR011711">
    <property type="entry name" value="GntR_C"/>
</dbReference>
<dbReference type="RefSeq" id="WP_110574841.1">
    <property type="nucleotide sequence ID" value="NZ_QKLW01000003.1"/>
</dbReference>
<sequence>MNGVETVAKSLQIERVGKGDSLASNVAKQLEKQISAGHISVGDKLPTENALCDLFGVSRTVIREAITQLKSLGLVETKRGVGTSVIRAQSSETLFAYQIDPTAITDILHILEMRLSVETTACELAALRRSEEDVAILEKHFNDFDEALSRGELARKEDYAFHLAICTATRNPFLKQFYEQFNKNVIPRAKLINSNLKQVATDEYLHRIRTEHLEILNCIKNKDGEGARQAMHNHLYRAYHLYERYQSDNKFDLE</sequence>
<dbReference type="GO" id="GO:0003677">
    <property type="term" value="F:DNA binding"/>
    <property type="evidence" value="ECO:0007669"/>
    <property type="project" value="UniProtKB-KW"/>
</dbReference>
<accession>A0A318V3J1</accession>
<dbReference type="PRINTS" id="PR00035">
    <property type="entry name" value="HTHGNTR"/>
</dbReference>
<reference evidence="5 6" key="1">
    <citation type="submission" date="2018-06" db="EMBL/GenBank/DDBJ databases">
        <title>Genomic Encyclopedia of Type Strains, Phase III (KMG-III): the genomes of soil and plant-associated and newly described type strains.</title>
        <authorList>
            <person name="Whitman W."/>
        </authorList>
    </citation>
    <scope>NUCLEOTIDE SEQUENCE [LARGE SCALE GENOMIC DNA]</scope>
    <source>
        <strain evidence="5 6">CECT 7730</strain>
    </source>
</reference>
<dbReference type="EMBL" id="QKLW01000003">
    <property type="protein sequence ID" value="PYF82357.1"/>
    <property type="molecule type" value="Genomic_DNA"/>
</dbReference>
<dbReference type="InterPro" id="IPR036388">
    <property type="entry name" value="WH-like_DNA-bd_sf"/>
</dbReference>
<dbReference type="PANTHER" id="PTHR43537:SF5">
    <property type="entry name" value="UXU OPERON TRANSCRIPTIONAL REGULATOR"/>
    <property type="match status" value="1"/>
</dbReference>
<keyword evidence="1" id="KW-0805">Transcription regulation</keyword>
<evidence type="ECO:0000313" key="5">
    <source>
        <dbReference type="EMBL" id="PYF82357.1"/>
    </source>
</evidence>
<keyword evidence="2 5" id="KW-0238">DNA-binding</keyword>
<comment type="caution">
    <text evidence="5">The sequence shown here is derived from an EMBL/GenBank/DDBJ whole genome shotgun (WGS) entry which is preliminary data.</text>
</comment>
<gene>
    <name evidence="5" type="ORF">DFP75_103183</name>
</gene>
<dbReference type="Gene3D" id="1.10.10.10">
    <property type="entry name" value="Winged helix-like DNA-binding domain superfamily/Winged helix DNA-binding domain"/>
    <property type="match status" value="1"/>
</dbReference>
<protein>
    <submittedName>
        <fullName evidence="5">DNA-binding FadR family transcriptional regulator</fullName>
    </submittedName>
</protein>
<evidence type="ECO:0000259" key="4">
    <source>
        <dbReference type="PROSITE" id="PS50949"/>
    </source>
</evidence>